<dbReference type="PROSITE" id="PS51285">
    <property type="entry name" value="AGC_KINASE_CTER"/>
    <property type="match status" value="1"/>
</dbReference>
<evidence type="ECO:0000256" key="3">
    <source>
        <dbReference type="ARBA" id="ARBA00022553"/>
    </source>
</evidence>
<feature type="compositionally biased region" description="Basic residues" evidence="16">
    <location>
        <begin position="745"/>
        <end position="755"/>
    </location>
</feature>
<dbReference type="EC" id="2.7.11.1" evidence="1"/>
<keyword evidence="6" id="KW-0547">Nucleotide-binding</keyword>
<dbReference type="InterPro" id="IPR000719">
    <property type="entry name" value="Prot_kinase_dom"/>
</dbReference>
<evidence type="ECO:0000256" key="9">
    <source>
        <dbReference type="ARBA" id="ARBA00022833"/>
    </source>
</evidence>
<proteinExistence type="inferred from homology"/>
<evidence type="ECO:0000256" key="14">
    <source>
        <dbReference type="ARBA" id="ARBA00048679"/>
    </source>
</evidence>
<dbReference type="PANTHER" id="PTHR22988">
    <property type="entry name" value="MYOTONIC DYSTROPHY S/T KINASE-RELATED"/>
    <property type="match status" value="1"/>
</dbReference>
<dbReference type="Pfam" id="PF00069">
    <property type="entry name" value="Pkinase"/>
    <property type="match status" value="1"/>
</dbReference>
<name>A0A8H7ZV45_9FUNG</name>
<feature type="coiled-coil region" evidence="15">
    <location>
        <begin position="248"/>
        <end position="387"/>
    </location>
</feature>
<dbReference type="SUPFAM" id="SSF57889">
    <property type="entry name" value="Cysteine-rich domain"/>
    <property type="match status" value="1"/>
</dbReference>
<dbReference type="InterPro" id="IPR011993">
    <property type="entry name" value="PH-like_dom_sf"/>
</dbReference>
<dbReference type="SMART" id="SM00109">
    <property type="entry name" value="C1"/>
    <property type="match status" value="1"/>
</dbReference>
<comment type="caution">
    <text evidence="20">The sequence shown here is derived from an EMBL/GenBank/DDBJ whole genome shotgun (WGS) entry which is preliminary data.</text>
</comment>
<evidence type="ECO:0000256" key="10">
    <source>
        <dbReference type="ARBA" id="ARBA00022840"/>
    </source>
</evidence>
<feature type="domain" description="Phorbol-ester/DAG-type" evidence="18">
    <location>
        <begin position="1070"/>
        <end position="1122"/>
    </location>
</feature>
<dbReference type="InterPro" id="IPR036274">
    <property type="entry name" value="HR1_rpt_sf"/>
</dbReference>
<evidence type="ECO:0000256" key="8">
    <source>
        <dbReference type="ARBA" id="ARBA00022777"/>
    </source>
</evidence>
<evidence type="ECO:0000256" key="11">
    <source>
        <dbReference type="ARBA" id="ARBA00023054"/>
    </source>
</evidence>
<dbReference type="InterPro" id="IPR011009">
    <property type="entry name" value="Kinase-like_dom_sf"/>
</dbReference>
<keyword evidence="2" id="KW-0723">Serine/threonine-protein kinase</keyword>
<dbReference type="GO" id="GO:0007165">
    <property type="term" value="P:signal transduction"/>
    <property type="evidence" value="ECO:0007669"/>
    <property type="project" value="InterPro"/>
</dbReference>
<dbReference type="PANTHER" id="PTHR22988:SF71">
    <property type="entry name" value="CITRON RHO-INTERACTING KINASE"/>
    <property type="match status" value="1"/>
</dbReference>
<dbReference type="Gene3D" id="1.10.510.10">
    <property type="entry name" value="Transferase(Phosphotransferase) domain 1"/>
    <property type="match status" value="1"/>
</dbReference>
<feature type="compositionally biased region" description="Polar residues" evidence="16">
    <location>
        <begin position="695"/>
        <end position="704"/>
    </location>
</feature>
<evidence type="ECO:0000259" key="19">
    <source>
        <dbReference type="PROSITE" id="PS51285"/>
    </source>
</evidence>
<keyword evidence="7" id="KW-0863">Zinc-finger</keyword>
<dbReference type="SUPFAM" id="SSF46585">
    <property type="entry name" value="HR1 repeat"/>
    <property type="match status" value="1"/>
</dbReference>
<dbReference type="Gene3D" id="3.30.200.20">
    <property type="entry name" value="Phosphorylase Kinase, domain 1"/>
    <property type="match status" value="1"/>
</dbReference>
<evidence type="ECO:0000313" key="21">
    <source>
        <dbReference type="Proteomes" id="UP000673691"/>
    </source>
</evidence>
<dbReference type="PROSITE" id="PS50081">
    <property type="entry name" value="ZF_DAG_PE_2"/>
    <property type="match status" value="1"/>
</dbReference>
<sequence>VTSPISVGTADYISPEVLKAQEGKVSYGRECDWWSVGIVLYESLVGDPPFYSDSIAETYAKIMKHDGPLEFPEGGGLSDDVHDLINRFVCPREKRLGKNGLAEIKSHPFFNGINWEDIRENRAPFAPVITAPDDISNFSTAEEQSDMPVISQTKSRDFQGNNIPFIGYSYHRGQSLFTPYAAETTKAGPASDPSSTSLHYSKLKAAEAEVQKLQLRVGELEAAAAKDKAAPATSASAYSKEAIWDRKLTELKRELDAEAKQKKEAASQIKSLKAELDNAKGEVQRQQLLASSQESKLAELKKGNTILELQVERLTRNLSAEKTAKNDAEEELKRLEGKLAKEGMRRNDLINEKAELEQLCNHRRIEIEQLRESLAEEARKAEVLEQRRTSLVAAIDSAAIRDAGRRTADTDVAALTIANEALSKELAELRNAAEEESVKHEQLRTKSALSEQQLQESESKRRDAEQTCQRLEDEIDNLQANFHQQSTVFRTATATIEDLKEKVKDGATELSMAFVEIKNLKALLAQEQKLQEIAHAAQAEAEQDLRTSMNEQQRQREDIERLTGERDEARQQAVLDAEQFIKEYDGVEAERRRLEERYAALKRGFEEAERSNQKLTSEKAALEAEVAWKSEQVDSLTEKLMGYVAEENSNQKAGTKKERLMTKALTQQVDRLTKANKDADAEVAKLKKQLAAYSASDSPTTRASTPERRSIHSADNLSSRTSFSFRRKDKSAASSTAERALTKRSSGRWGRRRRPGLRIQIQRPLEEGALMGWLRVQMQEASGKTTKSVLKRKFVFLRDSKLVVIDKEKDVGRDGNYPDDAVVLDIRCDVFQVRPVGPKELHHLSARDVPLCFAVTAADFGVGSVSSEVSPQSVASVLGSETTSTAKQTVERALVGQRLQKVEDDTAKELQIQKGAENLLRCFPDAAVPQHAAAKAQLDACNIRLQHLQMEKERLIQNPGTKSLACLTESPAGGEAQAESQGDLNPDQQSLIREVEKEMQKEQNIAEAAKRLQNAQSTSKKLFRLSSVNDADKMYVNALNKVAELKAELERLKAGKLPSLPESQIYVCKGHVFKLHTFASPTIQSCQHCFDALWGPKHQGLECSNCKMVVHRNCQPVVTVRCEDQQVLRNVKPCYFIAADEPEYHRWMAGIEHARSEAERGRRFSENPRNSSTCSASPISLRTPV</sequence>
<dbReference type="SMART" id="SM00133">
    <property type="entry name" value="S_TK_X"/>
    <property type="match status" value="1"/>
</dbReference>
<keyword evidence="5" id="KW-0479">Metal-binding</keyword>
<evidence type="ECO:0000259" key="18">
    <source>
        <dbReference type="PROSITE" id="PS50081"/>
    </source>
</evidence>
<reference evidence="20 21" key="1">
    <citation type="journal article" name="Sci. Rep.">
        <title>Genome-scale phylogenetic analyses confirm Olpidium as the closest living zoosporic fungus to the non-flagellated, terrestrial fungi.</title>
        <authorList>
            <person name="Chang Y."/>
            <person name="Rochon D."/>
            <person name="Sekimoto S."/>
            <person name="Wang Y."/>
            <person name="Chovatia M."/>
            <person name="Sandor L."/>
            <person name="Salamov A."/>
            <person name="Grigoriev I.V."/>
            <person name="Stajich J.E."/>
            <person name="Spatafora J.W."/>
        </authorList>
    </citation>
    <scope>NUCLEOTIDE SEQUENCE [LARGE SCALE GENOMIC DNA]</scope>
    <source>
        <strain evidence="20">S191</strain>
    </source>
</reference>
<dbReference type="EMBL" id="JAEFCI010006197">
    <property type="protein sequence ID" value="KAG5459850.1"/>
    <property type="molecule type" value="Genomic_DNA"/>
</dbReference>
<organism evidence="20 21">
    <name type="scientific">Olpidium bornovanus</name>
    <dbReference type="NCBI Taxonomy" id="278681"/>
    <lineage>
        <taxon>Eukaryota</taxon>
        <taxon>Fungi</taxon>
        <taxon>Fungi incertae sedis</taxon>
        <taxon>Olpidiomycota</taxon>
        <taxon>Olpidiomycotina</taxon>
        <taxon>Olpidiomycetes</taxon>
        <taxon>Olpidiales</taxon>
        <taxon>Olpidiaceae</taxon>
        <taxon>Olpidium</taxon>
    </lineage>
</organism>
<evidence type="ECO:0000256" key="12">
    <source>
        <dbReference type="ARBA" id="ARBA00038271"/>
    </source>
</evidence>
<dbReference type="GO" id="GO:0005856">
    <property type="term" value="C:cytoskeleton"/>
    <property type="evidence" value="ECO:0007669"/>
    <property type="project" value="TreeGrafter"/>
</dbReference>
<evidence type="ECO:0000256" key="13">
    <source>
        <dbReference type="ARBA" id="ARBA00047899"/>
    </source>
</evidence>
<evidence type="ECO:0000256" key="15">
    <source>
        <dbReference type="SAM" id="Coils"/>
    </source>
</evidence>
<dbReference type="GO" id="GO:0031032">
    <property type="term" value="P:actomyosin structure organization"/>
    <property type="evidence" value="ECO:0007669"/>
    <property type="project" value="TreeGrafter"/>
</dbReference>
<dbReference type="InterPro" id="IPR046349">
    <property type="entry name" value="C1-like_sf"/>
</dbReference>
<keyword evidence="4" id="KW-0808">Transferase</keyword>
<keyword evidence="10" id="KW-0067">ATP-binding</keyword>
<evidence type="ECO:0000256" key="2">
    <source>
        <dbReference type="ARBA" id="ARBA00022527"/>
    </source>
</evidence>
<evidence type="ECO:0000256" key="1">
    <source>
        <dbReference type="ARBA" id="ARBA00012513"/>
    </source>
</evidence>
<comment type="catalytic activity">
    <reaction evidence="13">
        <text>L-threonyl-[protein] + ATP = O-phospho-L-threonyl-[protein] + ADP + H(+)</text>
        <dbReference type="Rhea" id="RHEA:46608"/>
        <dbReference type="Rhea" id="RHEA-COMP:11060"/>
        <dbReference type="Rhea" id="RHEA-COMP:11605"/>
        <dbReference type="ChEBI" id="CHEBI:15378"/>
        <dbReference type="ChEBI" id="CHEBI:30013"/>
        <dbReference type="ChEBI" id="CHEBI:30616"/>
        <dbReference type="ChEBI" id="CHEBI:61977"/>
        <dbReference type="ChEBI" id="CHEBI:456216"/>
        <dbReference type="EC" id="2.7.11.1"/>
    </reaction>
</comment>
<feature type="compositionally biased region" description="Basic and acidic residues" evidence="16">
    <location>
        <begin position="433"/>
        <end position="444"/>
    </location>
</feature>
<dbReference type="GO" id="GO:0004674">
    <property type="term" value="F:protein serine/threonine kinase activity"/>
    <property type="evidence" value="ECO:0007669"/>
    <property type="project" value="UniProtKB-KW"/>
</dbReference>
<evidence type="ECO:0000313" key="20">
    <source>
        <dbReference type="EMBL" id="KAG5459850.1"/>
    </source>
</evidence>
<feature type="region of interest" description="Disordered" evidence="16">
    <location>
        <begin position="433"/>
        <end position="467"/>
    </location>
</feature>
<evidence type="ECO:0000256" key="4">
    <source>
        <dbReference type="ARBA" id="ARBA00022679"/>
    </source>
</evidence>
<accession>A0A8H7ZV45</accession>
<dbReference type="GO" id="GO:0005737">
    <property type="term" value="C:cytoplasm"/>
    <property type="evidence" value="ECO:0007669"/>
    <property type="project" value="TreeGrafter"/>
</dbReference>
<comment type="similarity">
    <text evidence="12">Belongs to the protein kinase superfamily. STE Ser/Thr protein kinase family. COT1 subfamily.</text>
</comment>
<evidence type="ECO:0000256" key="7">
    <source>
        <dbReference type="ARBA" id="ARBA00022771"/>
    </source>
</evidence>
<evidence type="ECO:0000256" key="5">
    <source>
        <dbReference type="ARBA" id="ARBA00022723"/>
    </source>
</evidence>
<dbReference type="Gene3D" id="2.30.29.30">
    <property type="entry name" value="Pleckstrin-homology domain (PH domain)/Phosphotyrosine-binding domain (PTB)"/>
    <property type="match status" value="1"/>
</dbReference>
<feature type="coiled-coil region" evidence="15">
    <location>
        <begin position="931"/>
        <end position="958"/>
    </location>
</feature>
<dbReference type="CDD" id="cd20793">
    <property type="entry name" value="C1_cPKC_nPKC_rpt2"/>
    <property type="match status" value="1"/>
</dbReference>
<dbReference type="GO" id="GO:0008270">
    <property type="term" value="F:zinc ion binding"/>
    <property type="evidence" value="ECO:0007669"/>
    <property type="project" value="UniProtKB-KW"/>
</dbReference>
<dbReference type="SUPFAM" id="SSF56112">
    <property type="entry name" value="Protein kinase-like (PK-like)"/>
    <property type="match status" value="1"/>
</dbReference>
<evidence type="ECO:0000259" key="17">
    <source>
        <dbReference type="PROSITE" id="PS50011"/>
    </source>
</evidence>
<dbReference type="InterPro" id="IPR050839">
    <property type="entry name" value="Rho-assoc_Ser/Thr_Kinase"/>
</dbReference>
<keyword evidence="21" id="KW-1185">Reference proteome</keyword>
<feature type="domain" description="Protein kinase" evidence="17">
    <location>
        <begin position="1"/>
        <end position="110"/>
    </location>
</feature>
<evidence type="ECO:0000256" key="16">
    <source>
        <dbReference type="SAM" id="MobiDB-lite"/>
    </source>
</evidence>
<gene>
    <name evidence="20" type="ORF">BJ554DRAFT_8177</name>
</gene>
<feature type="region of interest" description="Disordered" evidence="16">
    <location>
        <begin position="690"/>
        <end position="755"/>
    </location>
</feature>
<keyword evidence="9" id="KW-0862">Zinc</keyword>
<dbReference type="FunFam" id="1.10.510.10:FF:000024">
    <property type="entry name" value="Probable serine/threonine-protein kinase cot-1"/>
    <property type="match status" value="1"/>
</dbReference>
<feature type="compositionally biased region" description="Polar residues" evidence="16">
    <location>
        <begin position="1167"/>
        <end position="1185"/>
    </location>
</feature>
<feature type="compositionally biased region" description="Polar residues" evidence="16">
    <location>
        <begin position="713"/>
        <end position="724"/>
    </location>
</feature>
<feature type="compositionally biased region" description="Polar residues" evidence="16">
    <location>
        <begin position="445"/>
        <end position="456"/>
    </location>
</feature>
<dbReference type="SMART" id="SM00742">
    <property type="entry name" value="Hr1"/>
    <property type="match status" value="2"/>
</dbReference>
<comment type="catalytic activity">
    <reaction evidence="14">
        <text>L-seryl-[protein] + ATP = O-phospho-L-seryl-[protein] + ADP + H(+)</text>
        <dbReference type="Rhea" id="RHEA:17989"/>
        <dbReference type="Rhea" id="RHEA-COMP:9863"/>
        <dbReference type="Rhea" id="RHEA-COMP:11604"/>
        <dbReference type="ChEBI" id="CHEBI:15378"/>
        <dbReference type="ChEBI" id="CHEBI:29999"/>
        <dbReference type="ChEBI" id="CHEBI:30616"/>
        <dbReference type="ChEBI" id="CHEBI:83421"/>
        <dbReference type="ChEBI" id="CHEBI:456216"/>
        <dbReference type="EC" id="2.7.11.1"/>
    </reaction>
</comment>
<feature type="non-terminal residue" evidence="20">
    <location>
        <position position="1"/>
    </location>
</feature>
<evidence type="ECO:0000256" key="6">
    <source>
        <dbReference type="ARBA" id="ARBA00022741"/>
    </source>
</evidence>
<dbReference type="InterPro" id="IPR002219">
    <property type="entry name" value="PKC_DAG/PE"/>
</dbReference>
<dbReference type="PROSITE" id="PS50011">
    <property type="entry name" value="PROTEIN_KINASE_DOM"/>
    <property type="match status" value="1"/>
</dbReference>
<dbReference type="OrthoDB" id="3638488at2759"/>
<keyword evidence="3" id="KW-0597">Phosphoprotein</keyword>
<dbReference type="InterPro" id="IPR000961">
    <property type="entry name" value="AGC-kinase_C"/>
</dbReference>
<feature type="region of interest" description="Disordered" evidence="16">
    <location>
        <begin position="1159"/>
        <end position="1185"/>
    </location>
</feature>
<dbReference type="AlphaFoldDB" id="A0A8H7ZV45"/>
<dbReference type="Pfam" id="PF00130">
    <property type="entry name" value="C1_1"/>
    <property type="match status" value="1"/>
</dbReference>
<feature type="coiled-coil region" evidence="15">
    <location>
        <begin position="992"/>
        <end position="1055"/>
    </location>
</feature>
<keyword evidence="8" id="KW-0418">Kinase</keyword>
<dbReference type="PRINTS" id="PR00008">
    <property type="entry name" value="DAGPEDOMAIN"/>
</dbReference>
<dbReference type="GO" id="GO:0005524">
    <property type="term" value="F:ATP binding"/>
    <property type="evidence" value="ECO:0007669"/>
    <property type="project" value="UniProtKB-KW"/>
</dbReference>
<dbReference type="Proteomes" id="UP000673691">
    <property type="component" value="Unassembled WGS sequence"/>
</dbReference>
<dbReference type="InterPro" id="IPR020454">
    <property type="entry name" value="DAG/PE-bd"/>
</dbReference>
<keyword evidence="11 15" id="KW-0175">Coiled coil</keyword>
<protein>
    <recommendedName>
        <fullName evidence="1">non-specific serine/threonine protein kinase</fullName>
        <ecNumber evidence="1">2.7.11.1</ecNumber>
    </recommendedName>
</protein>
<dbReference type="InterPro" id="IPR011072">
    <property type="entry name" value="HR1_rho-bd"/>
</dbReference>
<feature type="region of interest" description="Disordered" evidence="16">
    <location>
        <begin position="966"/>
        <end position="986"/>
    </location>
</feature>
<feature type="domain" description="AGC-kinase C-terminal" evidence="19">
    <location>
        <begin position="111"/>
        <end position="180"/>
    </location>
</feature>
<dbReference type="Gene3D" id="3.30.60.20">
    <property type="match status" value="1"/>
</dbReference>